<sequence length="412" mass="45035">MRSVETCPHHDDDAEGGPACRLVAEVLGAGAAAAGPVGPTPAVPAAGPTPDARRPGPVVASLVARAAEVVHRAGGLPGCDAAKAAEVKRWALKYLVAAGPDVDRAYRPPRLTQACHFLGEKLGPPSERGRTPPAGDAIRSCRHPSHRTTTIDGCMLCRDWTDRPRPAPRPLDVLLKTPDRQGPLVRQWAVGVTTSPRGAQTLDWTLDSLARAGWDDVRVFEDLPTTIAPRHAGRPTTTRIPTVGAWPSYYLGLAELIMRHPEADAYFMLQDDVLLYDRQDLREYLETMLWPSDPPGLISLYCSSVYTRPGAAWHELEEAWVWGALAFIFPRDLARRFVADPWVLAHRWSASGHGLVAIDVLIGAWADRHRFPVHFPCPSLAQHIGAVSTLWGSHTLDERRMADRFLGDLEPG</sequence>
<evidence type="ECO:0000313" key="2">
    <source>
        <dbReference type="EMBL" id="MDG3003620.1"/>
    </source>
</evidence>
<keyword evidence="3" id="KW-1185">Reference proteome</keyword>
<gene>
    <name evidence="2" type="ORF">PZE19_07560</name>
</gene>
<accession>A0ABT6F7T3</accession>
<feature type="region of interest" description="Disordered" evidence="1">
    <location>
        <begin position="119"/>
        <end position="144"/>
    </location>
</feature>
<reference evidence="2 3" key="1">
    <citation type="submission" date="2023-03" db="EMBL/GenBank/DDBJ databases">
        <title>Paludisphaera mucosa sp. nov. a novel planctomycete from northern fen.</title>
        <authorList>
            <person name="Ivanova A."/>
        </authorList>
    </citation>
    <scope>NUCLEOTIDE SEQUENCE [LARGE SCALE GENOMIC DNA]</scope>
    <source>
        <strain evidence="2 3">Pla2</strain>
    </source>
</reference>
<proteinExistence type="predicted"/>
<evidence type="ECO:0000256" key="1">
    <source>
        <dbReference type="SAM" id="MobiDB-lite"/>
    </source>
</evidence>
<dbReference type="RefSeq" id="WP_277859970.1">
    <property type="nucleotide sequence ID" value="NZ_JARRAG010000001.1"/>
</dbReference>
<protein>
    <submittedName>
        <fullName evidence="2">Uncharacterized protein</fullName>
    </submittedName>
</protein>
<comment type="caution">
    <text evidence="2">The sequence shown here is derived from an EMBL/GenBank/DDBJ whole genome shotgun (WGS) entry which is preliminary data.</text>
</comment>
<organism evidence="2 3">
    <name type="scientific">Paludisphaera mucosa</name>
    <dbReference type="NCBI Taxonomy" id="3030827"/>
    <lineage>
        <taxon>Bacteria</taxon>
        <taxon>Pseudomonadati</taxon>
        <taxon>Planctomycetota</taxon>
        <taxon>Planctomycetia</taxon>
        <taxon>Isosphaerales</taxon>
        <taxon>Isosphaeraceae</taxon>
        <taxon>Paludisphaera</taxon>
    </lineage>
</organism>
<evidence type="ECO:0000313" key="3">
    <source>
        <dbReference type="Proteomes" id="UP001216907"/>
    </source>
</evidence>
<dbReference type="EMBL" id="JARRAG010000001">
    <property type="protein sequence ID" value="MDG3003620.1"/>
    <property type="molecule type" value="Genomic_DNA"/>
</dbReference>
<name>A0ABT6F7T3_9BACT</name>
<dbReference type="Proteomes" id="UP001216907">
    <property type="component" value="Unassembled WGS sequence"/>
</dbReference>